<dbReference type="AlphaFoldDB" id="A0A0C3AX83"/>
<dbReference type="Proteomes" id="UP000054166">
    <property type="component" value="Unassembled WGS sequence"/>
</dbReference>
<dbReference type="HOGENOM" id="CLU_2923476_0_0_1"/>
<gene>
    <name evidence="1" type="ORF">PILCRDRAFT_585459</name>
</gene>
<dbReference type="EMBL" id="KN833015">
    <property type="protein sequence ID" value="KIM78608.1"/>
    <property type="molecule type" value="Genomic_DNA"/>
</dbReference>
<sequence>MLLCPRCYTALYSSIKGNGFADVAQHCTTLWKCQKEFRGNTDAANQYGVYITLDQVDILPF</sequence>
<reference evidence="2" key="2">
    <citation type="submission" date="2015-01" db="EMBL/GenBank/DDBJ databases">
        <title>Evolutionary Origins and Diversification of the Mycorrhizal Mutualists.</title>
        <authorList>
            <consortium name="DOE Joint Genome Institute"/>
            <consortium name="Mycorrhizal Genomics Consortium"/>
            <person name="Kohler A."/>
            <person name="Kuo A."/>
            <person name="Nagy L.G."/>
            <person name="Floudas D."/>
            <person name="Copeland A."/>
            <person name="Barry K.W."/>
            <person name="Cichocki N."/>
            <person name="Veneault-Fourrey C."/>
            <person name="LaButti K."/>
            <person name="Lindquist E.A."/>
            <person name="Lipzen A."/>
            <person name="Lundell T."/>
            <person name="Morin E."/>
            <person name="Murat C."/>
            <person name="Riley R."/>
            <person name="Ohm R."/>
            <person name="Sun H."/>
            <person name="Tunlid A."/>
            <person name="Henrissat B."/>
            <person name="Grigoriev I.V."/>
            <person name="Hibbett D.S."/>
            <person name="Martin F."/>
        </authorList>
    </citation>
    <scope>NUCLEOTIDE SEQUENCE [LARGE SCALE GENOMIC DNA]</scope>
    <source>
        <strain evidence="2">F 1598</strain>
    </source>
</reference>
<evidence type="ECO:0000313" key="1">
    <source>
        <dbReference type="EMBL" id="KIM78608.1"/>
    </source>
</evidence>
<proteinExistence type="predicted"/>
<protein>
    <submittedName>
        <fullName evidence="1">Uncharacterized protein</fullName>
    </submittedName>
</protein>
<keyword evidence="2" id="KW-1185">Reference proteome</keyword>
<accession>A0A0C3AX83</accession>
<organism evidence="1 2">
    <name type="scientific">Piloderma croceum (strain F 1598)</name>
    <dbReference type="NCBI Taxonomy" id="765440"/>
    <lineage>
        <taxon>Eukaryota</taxon>
        <taxon>Fungi</taxon>
        <taxon>Dikarya</taxon>
        <taxon>Basidiomycota</taxon>
        <taxon>Agaricomycotina</taxon>
        <taxon>Agaricomycetes</taxon>
        <taxon>Agaricomycetidae</taxon>
        <taxon>Atheliales</taxon>
        <taxon>Atheliaceae</taxon>
        <taxon>Piloderma</taxon>
    </lineage>
</organism>
<dbReference type="InParanoid" id="A0A0C3AX83"/>
<evidence type="ECO:0000313" key="2">
    <source>
        <dbReference type="Proteomes" id="UP000054166"/>
    </source>
</evidence>
<reference evidence="1 2" key="1">
    <citation type="submission" date="2014-04" db="EMBL/GenBank/DDBJ databases">
        <authorList>
            <consortium name="DOE Joint Genome Institute"/>
            <person name="Kuo A."/>
            <person name="Tarkka M."/>
            <person name="Buscot F."/>
            <person name="Kohler A."/>
            <person name="Nagy L.G."/>
            <person name="Floudas D."/>
            <person name="Copeland A."/>
            <person name="Barry K.W."/>
            <person name="Cichocki N."/>
            <person name="Veneault-Fourrey C."/>
            <person name="LaButti K."/>
            <person name="Lindquist E.A."/>
            <person name="Lipzen A."/>
            <person name="Lundell T."/>
            <person name="Morin E."/>
            <person name="Murat C."/>
            <person name="Sun H."/>
            <person name="Tunlid A."/>
            <person name="Henrissat B."/>
            <person name="Grigoriev I.V."/>
            <person name="Hibbett D.S."/>
            <person name="Martin F."/>
            <person name="Nordberg H.P."/>
            <person name="Cantor M.N."/>
            <person name="Hua S.X."/>
        </authorList>
    </citation>
    <scope>NUCLEOTIDE SEQUENCE [LARGE SCALE GENOMIC DNA]</scope>
    <source>
        <strain evidence="1 2">F 1598</strain>
    </source>
</reference>
<name>A0A0C3AX83_PILCF</name>